<comment type="caution">
    <text evidence="1">The sequence shown here is derived from an EMBL/GenBank/DDBJ whole genome shotgun (WGS) entry which is preliminary data.</text>
</comment>
<gene>
    <name evidence="1" type="ORF">LCGC14_2763860</name>
</gene>
<dbReference type="EMBL" id="LAZR01050872">
    <property type="protein sequence ID" value="KKK86379.1"/>
    <property type="molecule type" value="Genomic_DNA"/>
</dbReference>
<organism evidence="1">
    <name type="scientific">marine sediment metagenome</name>
    <dbReference type="NCBI Taxonomy" id="412755"/>
    <lineage>
        <taxon>unclassified sequences</taxon>
        <taxon>metagenomes</taxon>
        <taxon>ecological metagenomes</taxon>
    </lineage>
</organism>
<protein>
    <submittedName>
        <fullName evidence="1">Uncharacterized protein</fullName>
    </submittedName>
</protein>
<dbReference type="AlphaFoldDB" id="A0A0F9B6V7"/>
<name>A0A0F9B6V7_9ZZZZ</name>
<evidence type="ECO:0000313" key="1">
    <source>
        <dbReference type="EMBL" id="KKK86379.1"/>
    </source>
</evidence>
<proteinExistence type="predicted"/>
<accession>A0A0F9B6V7</accession>
<sequence>MIPLRWFESNCYDEGKCLVAGTNLRQYSIRITASYTERGHGIEHTGQVTYLVLRRISLFKQRPPEVNLLESIAK</sequence>
<reference evidence="1" key="1">
    <citation type="journal article" date="2015" name="Nature">
        <title>Complex archaea that bridge the gap between prokaryotes and eukaryotes.</title>
        <authorList>
            <person name="Spang A."/>
            <person name="Saw J.H."/>
            <person name="Jorgensen S.L."/>
            <person name="Zaremba-Niedzwiedzka K."/>
            <person name="Martijn J."/>
            <person name="Lind A.E."/>
            <person name="van Eijk R."/>
            <person name="Schleper C."/>
            <person name="Guy L."/>
            <person name="Ettema T.J."/>
        </authorList>
    </citation>
    <scope>NUCLEOTIDE SEQUENCE</scope>
</reference>